<protein>
    <recommendedName>
        <fullName evidence="2">DUF7426 domain-containing protein</fullName>
    </recommendedName>
</protein>
<organism evidence="3 4">
    <name type="scientific">Corynebacterium aurimucosum (strain ATCC 700975 / DSM 44827 / CIP 107346 / CN-1)</name>
    <name type="common">Corynebacterium nigricans</name>
    <dbReference type="NCBI Taxonomy" id="548476"/>
    <lineage>
        <taxon>Bacteria</taxon>
        <taxon>Bacillati</taxon>
        <taxon>Actinomycetota</taxon>
        <taxon>Actinomycetes</taxon>
        <taxon>Mycobacteriales</taxon>
        <taxon>Corynebacteriaceae</taxon>
        <taxon>Corynebacterium</taxon>
    </lineage>
</organism>
<reference evidence="3 4" key="1">
    <citation type="journal article" date="2010" name="BMC Genomics">
        <title>Complete genome sequence and lifestyle of black-pigmented Corynebacterium aurimucosum ATCC 700975 (formerly C. nigricans CN-1) isolated from a vaginal swab of a woman with spontaneous abortion.</title>
        <authorList>
            <person name="Trost E."/>
            <person name="Gotker S."/>
            <person name="Schneider J."/>
            <person name="Schneiker-Bekel S."/>
            <person name="Szczepanowski R."/>
            <person name="Tilker A."/>
            <person name="Viehoever P."/>
            <person name="Arnold W."/>
            <person name="Bekel T."/>
            <person name="Blom J."/>
            <person name="Gartemann K.H."/>
            <person name="Linke B."/>
            <person name="Goesmann A."/>
            <person name="Puhler A."/>
            <person name="Shukla S.K."/>
            <person name="Tauch A."/>
        </authorList>
    </citation>
    <scope>NUCLEOTIDE SEQUENCE [LARGE SCALE GENOMIC DNA]</scope>
    <source>
        <strain evidence="4">ATCC 700975 / DSM 44827 / CIP 107346 / CN-1</strain>
    </source>
</reference>
<feature type="domain" description="DUF7426" evidence="2">
    <location>
        <begin position="6"/>
        <end position="140"/>
    </location>
</feature>
<dbReference type="STRING" id="548476.cauri_1977"/>
<dbReference type="AlphaFoldDB" id="C3PIB6"/>
<dbReference type="KEGG" id="car:cauri_1977"/>
<dbReference type="HOGENOM" id="CLU_1851791_0_0_11"/>
<evidence type="ECO:0000313" key="3">
    <source>
        <dbReference type="EMBL" id="ACP33570.1"/>
    </source>
</evidence>
<feature type="compositionally biased region" description="Polar residues" evidence="1">
    <location>
        <begin position="129"/>
        <end position="148"/>
    </location>
</feature>
<evidence type="ECO:0000259" key="2">
    <source>
        <dbReference type="Pfam" id="PF24201"/>
    </source>
</evidence>
<evidence type="ECO:0000256" key="1">
    <source>
        <dbReference type="SAM" id="MobiDB-lite"/>
    </source>
</evidence>
<name>C3PIB6_CORA7</name>
<feature type="region of interest" description="Disordered" evidence="1">
    <location>
        <begin position="125"/>
        <end position="148"/>
    </location>
</feature>
<dbReference type="OrthoDB" id="9961098at2"/>
<proteinExistence type="predicted"/>
<keyword evidence="4" id="KW-1185">Reference proteome</keyword>
<dbReference type="GeneID" id="31924619"/>
<sequence length="148" mass="16093">MTDFGQLQEHLDSNDVKFTLNGKEYTVDPTAQDVLKFHVHLNSSTEKTAAGQGLATFERVAHLVGSKFDTETGKITGGLLGQLMKDGATFPQLNHIVETIHIKYTSGDDLAKAYFETGSVKKALEKLNNDSQENQETGQTSGETSGDD</sequence>
<dbReference type="Proteomes" id="UP000002077">
    <property type="component" value="Chromosome"/>
</dbReference>
<accession>C3PIB6</accession>
<dbReference type="InterPro" id="IPR055849">
    <property type="entry name" value="DUF7426"/>
</dbReference>
<dbReference type="Pfam" id="PF24201">
    <property type="entry name" value="DUF7426"/>
    <property type="match status" value="1"/>
</dbReference>
<dbReference type="RefSeq" id="WP_010190945.1">
    <property type="nucleotide sequence ID" value="NC_012590.1"/>
</dbReference>
<evidence type="ECO:0000313" key="4">
    <source>
        <dbReference type="Proteomes" id="UP000002077"/>
    </source>
</evidence>
<dbReference type="EMBL" id="CP001601">
    <property type="protein sequence ID" value="ACP33570.1"/>
    <property type="molecule type" value="Genomic_DNA"/>
</dbReference>
<dbReference type="eggNOG" id="ENOG5031MXZ">
    <property type="taxonomic scope" value="Bacteria"/>
</dbReference>
<gene>
    <name evidence="3" type="ordered locus">cauri_1977</name>
</gene>